<keyword evidence="3" id="KW-1185">Reference proteome</keyword>
<dbReference type="EMBL" id="BLAE01000114">
    <property type="protein sequence ID" value="GES16774.1"/>
    <property type="molecule type" value="Genomic_DNA"/>
</dbReference>
<feature type="chain" id="PRO_5024402235" description="Chitin-binding type-3 domain-containing protein" evidence="1">
    <location>
        <begin position="29"/>
        <end position="71"/>
    </location>
</feature>
<gene>
    <name evidence="2" type="ORF">Amac_103720</name>
</gene>
<evidence type="ECO:0000256" key="1">
    <source>
        <dbReference type="SAM" id="SignalP"/>
    </source>
</evidence>
<accession>A0A5M3X6R5</accession>
<comment type="caution">
    <text evidence="2">The sequence shown here is derived from an EMBL/GenBank/DDBJ whole genome shotgun (WGS) entry which is preliminary data.</text>
</comment>
<dbReference type="RefSeq" id="WP_155361767.1">
    <property type="nucleotide sequence ID" value="NZ_BAAAHL010000088.1"/>
</dbReference>
<dbReference type="OrthoDB" id="3538183at2"/>
<sequence>MRRITLRLAVITLSLTAIGGIAASPANAGVVGVYPSSASCEAFGQRGLGTVWPWYTCYQSGTGWALWAPGF</sequence>
<dbReference type="AlphaFoldDB" id="A0A5M3X6R5"/>
<keyword evidence="1" id="KW-0732">Signal</keyword>
<feature type="signal peptide" evidence="1">
    <location>
        <begin position="1"/>
        <end position="28"/>
    </location>
</feature>
<protein>
    <recommendedName>
        <fullName evidence="4">Chitin-binding type-3 domain-containing protein</fullName>
    </recommendedName>
</protein>
<proteinExistence type="predicted"/>
<name>A0A5M3X6R5_9ACTN</name>
<reference evidence="2 3" key="1">
    <citation type="submission" date="2019-10" db="EMBL/GenBank/DDBJ databases">
        <title>Whole genome shotgun sequence of Acrocarpospora macrocephala NBRC 16266.</title>
        <authorList>
            <person name="Ichikawa N."/>
            <person name="Kimura A."/>
            <person name="Kitahashi Y."/>
            <person name="Komaki H."/>
            <person name="Oguchi A."/>
        </authorList>
    </citation>
    <scope>NUCLEOTIDE SEQUENCE [LARGE SCALE GENOMIC DNA]</scope>
    <source>
        <strain evidence="2 3">NBRC 16266</strain>
    </source>
</reference>
<organism evidence="2 3">
    <name type="scientific">Acrocarpospora macrocephala</name>
    <dbReference type="NCBI Taxonomy" id="150177"/>
    <lineage>
        <taxon>Bacteria</taxon>
        <taxon>Bacillati</taxon>
        <taxon>Actinomycetota</taxon>
        <taxon>Actinomycetes</taxon>
        <taxon>Streptosporangiales</taxon>
        <taxon>Streptosporangiaceae</taxon>
        <taxon>Acrocarpospora</taxon>
    </lineage>
</organism>
<dbReference type="Proteomes" id="UP000331127">
    <property type="component" value="Unassembled WGS sequence"/>
</dbReference>
<evidence type="ECO:0008006" key="4">
    <source>
        <dbReference type="Google" id="ProtNLM"/>
    </source>
</evidence>
<evidence type="ECO:0000313" key="2">
    <source>
        <dbReference type="EMBL" id="GES16774.1"/>
    </source>
</evidence>
<evidence type="ECO:0000313" key="3">
    <source>
        <dbReference type="Proteomes" id="UP000331127"/>
    </source>
</evidence>